<dbReference type="EMBL" id="CAJVPP010024990">
    <property type="protein sequence ID" value="CAG8750707.1"/>
    <property type="molecule type" value="Genomic_DNA"/>
</dbReference>
<gene>
    <name evidence="1" type="ORF">FMOSSE_LOCUS16629</name>
</gene>
<feature type="non-terminal residue" evidence="1">
    <location>
        <position position="42"/>
    </location>
</feature>
<proteinExistence type="predicted"/>
<evidence type="ECO:0000313" key="2">
    <source>
        <dbReference type="Proteomes" id="UP000789375"/>
    </source>
</evidence>
<dbReference type="Proteomes" id="UP000789375">
    <property type="component" value="Unassembled WGS sequence"/>
</dbReference>
<accession>A0A9N9IUS5</accession>
<feature type="non-terminal residue" evidence="1">
    <location>
        <position position="1"/>
    </location>
</feature>
<evidence type="ECO:0000313" key="1">
    <source>
        <dbReference type="EMBL" id="CAG8750707.1"/>
    </source>
</evidence>
<sequence length="42" mass="4802">SHEVQIQFWTKNIDPTADNETLKNLCEMGLLNHNNNDNSSES</sequence>
<reference evidence="1" key="1">
    <citation type="submission" date="2021-06" db="EMBL/GenBank/DDBJ databases">
        <authorList>
            <person name="Kallberg Y."/>
            <person name="Tangrot J."/>
            <person name="Rosling A."/>
        </authorList>
    </citation>
    <scope>NUCLEOTIDE SEQUENCE</scope>
    <source>
        <strain evidence="1">87-6 pot B 2015</strain>
    </source>
</reference>
<organism evidence="1 2">
    <name type="scientific">Funneliformis mosseae</name>
    <name type="common">Endomycorrhizal fungus</name>
    <name type="synonym">Glomus mosseae</name>
    <dbReference type="NCBI Taxonomy" id="27381"/>
    <lineage>
        <taxon>Eukaryota</taxon>
        <taxon>Fungi</taxon>
        <taxon>Fungi incertae sedis</taxon>
        <taxon>Mucoromycota</taxon>
        <taxon>Glomeromycotina</taxon>
        <taxon>Glomeromycetes</taxon>
        <taxon>Glomerales</taxon>
        <taxon>Glomeraceae</taxon>
        <taxon>Funneliformis</taxon>
    </lineage>
</organism>
<dbReference type="AlphaFoldDB" id="A0A9N9IUS5"/>
<protein>
    <submittedName>
        <fullName evidence="1">8661_t:CDS:1</fullName>
    </submittedName>
</protein>
<name>A0A9N9IUS5_FUNMO</name>
<keyword evidence="2" id="KW-1185">Reference proteome</keyword>
<comment type="caution">
    <text evidence="1">The sequence shown here is derived from an EMBL/GenBank/DDBJ whole genome shotgun (WGS) entry which is preliminary data.</text>
</comment>